<evidence type="ECO:0000313" key="4">
    <source>
        <dbReference type="EMBL" id="PTQ27807.1"/>
    </source>
</evidence>
<protein>
    <recommendedName>
        <fullName evidence="3">AB hydrolase-1 domain-containing protein</fullName>
    </recommendedName>
</protein>
<dbReference type="OMA" id="YRWMVRS"/>
<evidence type="ECO:0000256" key="1">
    <source>
        <dbReference type="ARBA" id="ARBA00022801"/>
    </source>
</evidence>
<evidence type="ECO:0000259" key="3">
    <source>
        <dbReference type="Pfam" id="PF00561"/>
    </source>
</evidence>
<sequence>MAAAAASTMVTMSNVAGRKTLCPSARESKTVDLHPRATMPPSLIQVRQMSKTVSINSGKTKGSFSKRMFQISTHQGERSSVRKIRCVSGQSTPRARGPPAIPAKVEMHEEEIVDGVNVQHGYLNNKDVKIHFVECGDPAGKLVILVHGWPNFWYVWKHQFKALAAAGYHVIALDLRGYNLSSKPEKLESFVRSEVLSDFVCFIDIFGNGEPAIMVGHDWGSTISWCFAEDYPSKVERLVTINMGRLTDFSQILRSNPAQLLRSWYIGAFQIPHLAEHAIAYDRCLILREICKNCIPSMSTSDIERHVTAYSIPGAIKGSLTFYRAAVRGLWHLPDKKVPVVKTPVTVFWGDKDSFLLPIVAEPSKDTALNAKVVHLPQCAHWPMWDDPKLFNELLLETIAGKSS</sequence>
<name>A0A2R6W1S4_MARPO</name>
<dbReference type="InterPro" id="IPR000639">
    <property type="entry name" value="Epox_hydrolase-like"/>
</dbReference>
<accession>A0A2R6W1S4</accession>
<dbReference type="SUPFAM" id="SSF53474">
    <property type="entry name" value="alpha/beta-Hydrolases"/>
    <property type="match status" value="1"/>
</dbReference>
<dbReference type="Gramene" id="Mp3g24800.1">
    <property type="protein sequence ID" value="Mp3g24800.1.cds"/>
    <property type="gene ID" value="Mp3g24800"/>
</dbReference>
<feature type="domain" description="AB hydrolase-1" evidence="3">
    <location>
        <begin position="142"/>
        <end position="388"/>
    </location>
</feature>
<evidence type="ECO:0000256" key="2">
    <source>
        <dbReference type="ARBA" id="ARBA00038334"/>
    </source>
</evidence>
<dbReference type="GO" id="GO:0016787">
    <property type="term" value="F:hydrolase activity"/>
    <property type="evidence" value="ECO:0000318"/>
    <property type="project" value="GO_Central"/>
</dbReference>
<dbReference type="EMBL" id="KZ772852">
    <property type="protein sequence ID" value="PTQ27807.1"/>
    <property type="molecule type" value="Genomic_DNA"/>
</dbReference>
<dbReference type="AlphaFoldDB" id="A0A2R6W1S4"/>
<gene>
    <name evidence="4" type="ORF">MARPO_0183s0012</name>
</gene>
<dbReference type="InterPro" id="IPR029058">
    <property type="entry name" value="AB_hydrolase_fold"/>
</dbReference>
<keyword evidence="5" id="KW-1185">Reference proteome</keyword>
<dbReference type="InterPro" id="IPR000073">
    <property type="entry name" value="AB_hydrolase_1"/>
</dbReference>
<dbReference type="Pfam" id="PF00561">
    <property type="entry name" value="Abhydrolase_1"/>
    <property type="match status" value="1"/>
</dbReference>
<dbReference type="OrthoDB" id="7130006at2759"/>
<dbReference type="PRINTS" id="PR00111">
    <property type="entry name" value="ABHYDROLASE"/>
</dbReference>
<dbReference type="PANTHER" id="PTHR43329">
    <property type="entry name" value="EPOXIDE HYDROLASE"/>
    <property type="match status" value="1"/>
</dbReference>
<proteinExistence type="inferred from homology"/>
<keyword evidence="1" id="KW-0378">Hydrolase</keyword>
<comment type="similarity">
    <text evidence="2">Belongs to the AB hydrolase superfamily. Epoxide hydrolase family.</text>
</comment>
<dbReference type="Proteomes" id="UP000244005">
    <property type="component" value="Unassembled WGS sequence"/>
</dbReference>
<dbReference type="Gene3D" id="3.40.50.1820">
    <property type="entry name" value="alpha/beta hydrolase"/>
    <property type="match status" value="1"/>
</dbReference>
<organism evidence="4 5">
    <name type="scientific">Marchantia polymorpha</name>
    <name type="common">Common liverwort</name>
    <name type="synonym">Marchantia aquatica</name>
    <dbReference type="NCBI Taxonomy" id="3197"/>
    <lineage>
        <taxon>Eukaryota</taxon>
        <taxon>Viridiplantae</taxon>
        <taxon>Streptophyta</taxon>
        <taxon>Embryophyta</taxon>
        <taxon>Marchantiophyta</taxon>
        <taxon>Marchantiopsida</taxon>
        <taxon>Marchantiidae</taxon>
        <taxon>Marchantiales</taxon>
        <taxon>Marchantiaceae</taxon>
        <taxon>Marchantia</taxon>
    </lineage>
</organism>
<reference evidence="5" key="1">
    <citation type="journal article" date="2017" name="Cell">
        <title>Insights into land plant evolution garnered from the Marchantia polymorpha genome.</title>
        <authorList>
            <person name="Bowman J.L."/>
            <person name="Kohchi T."/>
            <person name="Yamato K.T."/>
            <person name="Jenkins J."/>
            <person name="Shu S."/>
            <person name="Ishizaki K."/>
            <person name="Yamaoka S."/>
            <person name="Nishihama R."/>
            <person name="Nakamura Y."/>
            <person name="Berger F."/>
            <person name="Adam C."/>
            <person name="Aki S.S."/>
            <person name="Althoff F."/>
            <person name="Araki T."/>
            <person name="Arteaga-Vazquez M.A."/>
            <person name="Balasubrmanian S."/>
            <person name="Barry K."/>
            <person name="Bauer D."/>
            <person name="Boehm C.R."/>
            <person name="Briginshaw L."/>
            <person name="Caballero-Perez J."/>
            <person name="Catarino B."/>
            <person name="Chen F."/>
            <person name="Chiyoda S."/>
            <person name="Chovatia M."/>
            <person name="Davies K.M."/>
            <person name="Delmans M."/>
            <person name="Demura T."/>
            <person name="Dierschke T."/>
            <person name="Dolan L."/>
            <person name="Dorantes-Acosta A.E."/>
            <person name="Eklund D.M."/>
            <person name="Florent S.N."/>
            <person name="Flores-Sandoval E."/>
            <person name="Fujiyama A."/>
            <person name="Fukuzawa H."/>
            <person name="Galik B."/>
            <person name="Grimanelli D."/>
            <person name="Grimwood J."/>
            <person name="Grossniklaus U."/>
            <person name="Hamada T."/>
            <person name="Haseloff J."/>
            <person name="Hetherington A.J."/>
            <person name="Higo A."/>
            <person name="Hirakawa Y."/>
            <person name="Hundley H.N."/>
            <person name="Ikeda Y."/>
            <person name="Inoue K."/>
            <person name="Inoue S.I."/>
            <person name="Ishida S."/>
            <person name="Jia Q."/>
            <person name="Kakita M."/>
            <person name="Kanazawa T."/>
            <person name="Kawai Y."/>
            <person name="Kawashima T."/>
            <person name="Kennedy M."/>
            <person name="Kinose K."/>
            <person name="Kinoshita T."/>
            <person name="Kohara Y."/>
            <person name="Koide E."/>
            <person name="Komatsu K."/>
            <person name="Kopischke S."/>
            <person name="Kubo M."/>
            <person name="Kyozuka J."/>
            <person name="Lagercrantz U."/>
            <person name="Lin S.S."/>
            <person name="Lindquist E."/>
            <person name="Lipzen A.M."/>
            <person name="Lu C.W."/>
            <person name="De Luna E."/>
            <person name="Martienssen R.A."/>
            <person name="Minamino N."/>
            <person name="Mizutani M."/>
            <person name="Mizutani M."/>
            <person name="Mochizuki N."/>
            <person name="Monte I."/>
            <person name="Mosher R."/>
            <person name="Nagasaki H."/>
            <person name="Nakagami H."/>
            <person name="Naramoto S."/>
            <person name="Nishitani K."/>
            <person name="Ohtani M."/>
            <person name="Okamoto T."/>
            <person name="Okumura M."/>
            <person name="Phillips J."/>
            <person name="Pollak B."/>
            <person name="Reinders A."/>
            <person name="Rovekamp M."/>
            <person name="Sano R."/>
            <person name="Sawa S."/>
            <person name="Schmid M.W."/>
            <person name="Shirakawa M."/>
            <person name="Solano R."/>
            <person name="Spunde A."/>
            <person name="Suetsugu N."/>
            <person name="Sugano S."/>
            <person name="Sugiyama A."/>
            <person name="Sun R."/>
            <person name="Suzuki Y."/>
            <person name="Takenaka M."/>
            <person name="Takezawa D."/>
            <person name="Tomogane H."/>
            <person name="Tsuzuki M."/>
            <person name="Ueda T."/>
            <person name="Umeda M."/>
            <person name="Ward J.M."/>
            <person name="Watanabe Y."/>
            <person name="Yazaki K."/>
            <person name="Yokoyama R."/>
            <person name="Yoshitake Y."/>
            <person name="Yotsui I."/>
            <person name="Zachgo S."/>
            <person name="Schmutz J."/>
        </authorList>
    </citation>
    <scope>NUCLEOTIDE SEQUENCE [LARGE SCALE GENOMIC DNA]</scope>
    <source>
        <strain evidence="5">Tak-1</strain>
    </source>
</reference>
<dbReference type="PRINTS" id="PR00412">
    <property type="entry name" value="EPOXHYDRLASE"/>
</dbReference>
<evidence type="ECO:0000313" key="5">
    <source>
        <dbReference type="Proteomes" id="UP000244005"/>
    </source>
</evidence>